<dbReference type="InterPro" id="IPR017853">
    <property type="entry name" value="GH"/>
</dbReference>
<protein>
    <submittedName>
        <fullName evidence="4">Phage lysin, glycosyl hydrolase, family 25</fullName>
    </submittedName>
</protein>
<dbReference type="Pfam" id="PF01183">
    <property type="entry name" value="Glyco_hydro_25"/>
    <property type="match status" value="1"/>
</dbReference>
<gene>
    <name evidence="4" type="ORF">FOL01_1314</name>
</gene>
<dbReference type="InterPro" id="IPR002053">
    <property type="entry name" value="Glyco_hydro_25"/>
</dbReference>
<dbReference type="GO" id="GO:0016052">
    <property type="term" value="P:carbohydrate catabolic process"/>
    <property type="evidence" value="ECO:0007669"/>
    <property type="project" value="TreeGrafter"/>
</dbReference>
<comment type="similarity">
    <text evidence="1">Belongs to the glycosyl hydrolase 25 family.</text>
</comment>
<dbReference type="SUPFAM" id="SSF51445">
    <property type="entry name" value="(Trans)glycosidases"/>
    <property type="match status" value="1"/>
</dbReference>
<dbReference type="PANTHER" id="PTHR34135:SF2">
    <property type="entry name" value="LYSOZYME"/>
    <property type="match status" value="1"/>
</dbReference>
<dbReference type="GO" id="GO:0003796">
    <property type="term" value="F:lysozyme activity"/>
    <property type="evidence" value="ECO:0007669"/>
    <property type="project" value="InterPro"/>
</dbReference>
<reference evidence="4 5" key="1">
    <citation type="submission" date="2016-02" db="EMBL/GenBank/DDBJ databases">
        <title>Complete Genome Sequence of Weissella jogaejeotgali FOL01.</title>
        <authorList>
            <person name="Lee J.-H."/>
            <person name="Ku H.-J."/>
        </authorList>
    </citation>
    <scope>NUCLEOTIDE SEQUENCE [LARGE SCALE GENOMIC DNA]</scope>
    <source>
        <strain evidence="4 5">FOL01</strain>
    </source>
</reference>
<keyword evidence="3" id="KW-0326">Glycosidase</keyword>
<dbReference type="GO" id="GO:0009253">
    <property type="term" value="P:peptidoglycan catabolic process"/>
    <property type="evidence" value="ECO:0007669"/>
    <property type="project" value="InterPro"/>
</dbReference>
<name>A0A1L6RCB6_9LACO</name>
<evidence type="ECO:0000256" key="2">
    <source>
        <dbReference type="ARBA" id="ARBA00022801"/>
    </source>
</evidence>
<keyword evidence="5" id="KW-1185">Reference proteome</keyword>
<evidence type="ECO:0000256" key="3">
    <source>
        <dbReference type="ARBA" id="ARBA00023295"/>
    </source>
</evidence>
<dbReference type="KEGG" id="wjo:FOL01_1314"/>
<dbReference type="GO" id="GO:0016998">
    <property type="term" value="P:cell wall macromolecule catabolic process"/>
    <property type="evidence" value="ECO:0007669"/>
    <property type="project" value="InterPro"/>
</dbReference>
<dbReference type="RefSeq" id="WP_075269935.1">
    <property type="nucleotide sequence ID" value="NZ_CP014332.1"/>
</dbReference>
<organism evidence="4 5">
    <name type="scientific">Weissella jogaejeotgali</name>
    <dbReference type="NCBI Taxonomy" id="1631871"/>
    <lineage>
        <taxon>Bacteria</taxon>
        <taxon>Bacillati</taxon>
        <taxon>Bacillota</taxon>
        <taxon>Bacilli</taxon>
        <taxon>Lactobacillales</taxon>
        <taxon>Lactobacillaceae</taxon>
        <taxon>Weissella</taxon>
    </lineage>
</organism>
<dbReference type="PANTHER" id="PTHR34135">
    <property type="entry name" value="LYSOZYME"/>
    <property type="match status" value="1"/>
</dbReference>
<dbReference type="Proteomes" id="UP000185473">
    <property type="component" value="Chromosome"/>
</dbReference>
<dbReference type="AlphaFoldDB" id="A0A1L6RCB6"/>
<keyword evidence="2 4" id="KW-0378">Hydrolase</keyword>
<accession>A0A1L6RCB6</accession>
<dbReference type="STRING" id="1631871.FOL01_1314"/>
<evidence type="ECO:0000313" key="4">
    <source>
        <dbReference type="EMBL" id="APS42173.1"/>
    </source>
</evidence>
<dbReference type="SMART" id="SM00641">
    <property type="entry name" value="Glyco_25"/>
    <property type="match status" value="1"/>
</dbReference>
<evidence type="ECO:0000313" key="5">
    <source>
        <dbReference type="Proteomes" id="UP000185473"/>
    </source>
</evidence>
<dbReference type="OrthoDB" id="9783374at2"/>
<evidence type="ECO:0000256" key="1">
    <source>
        <dbReference type="ARBA" id="ARBA00010646"/>
    </source>
</evidence>
<dbReference type="Gene3D" id="3.20.20.80">
    <property type="entry name" value="Glycosidases"/>
    <property type="match status" value="1"/>
</dbReference>
<sequence>MTLNGIDISNWQPDIDLSKVDSDFVIVKTTEGTDYVSPVADAQIQQSMKLNKLVGVYHYATGAGAIAEAKFFLSNIKGYIGKALLALDFEGEAIVGGPTYAKAFLDTVYQATGIRPLLYTSKSVINQYDWSAVSKEYDLWGAQYASAAHIGYQSEPWEDGTAWGSFGKPVIRQYTGYGRLAGYVGNLDLDLFYGDADSWHKLLQSDKQVHETTTTTTTTNPVMETPIFQYSDDNGNKTYAYTHWEAIAGKAKLIRLESPNGTEFDLTVDDTGKLTVVKKE</sequence>
<proteinExistence type="inferred from homology"/>
<dbReference type="PROSITE" id="PS51904">
    <property type="entry name" value="GLYCOSYL_HYDROL_F25_2"/>
    <property type="match status" value="1"/>
</dbReference>
<dbReference type="InterPro" id="IPR018077">
    <property type="entry name" value="Glyco_hydro_fam25_subgr"/>
</dbReference>
<dbReference type="EMBL" id="CP014332">
    <property type="protein sequence ID" value="APS42173.1"/>
    <property type="molecule type" value="Genomic_DNA"/>
</dbReference>